<evidence type="ECO:0000256" key="1">
    <source>
        <dbReference type="SAM" id="SignalP"/>
    </source>
</evidence>
<feature type="signal peptide" evidence="1">
    <location>
        <begin position="1"/>
        <end position="23"/>
    </location>
</feature>
<proteinExistence type="predicted"/>
<keyword evidence="1" id="KW-0732">Signal</keyword>
<comment type="caution">
    <text evidence="2">The sequence shown here is derived from an EMBL/GenBank/DDBJ whole genome shotgun (WGS) entry which is preliminary data.</text>
</comment>
<evidence type="ECO:0000313" key="2">
    <source>
        <dbReference type="EMBL" id="CAA7259340.1"/>
    </source>
</evidence>
<gene>
    <name evidence="2" type="ORF">AAE3_LOCUS1636</name>
</gene>
<evidence type="ECO:0000313" key="3">
    <source>
        <dbReference type="Proteomes" id="UP000467700"/>
    </source>
</evidence>
<dbReference type="OrthoDB" id="2828670at2759"/>
<dbReference type="AlphaFoldDB" id="A0A8S0VT19"/>
<reference evidence="2 3" key="1">
    <citation type="submission" date="2020-01" db="EMBL/GenBank/DDBJ databases">
        <authorList>
            <person name="Gupta K D."/>
        </authorList>
    </citation>
    <scope>NUCLEOTIDE SEQUENCE [LARGE SCALE GENOMIC DNA]</scope>
</reference>
<organism evidence="2 3">
    <name type="scientific">Cyclocybe aegerita</name>
    <name type="common">Black poplar mushroom</name>
    <name type="synonym">Agrocybe aegerita</name>
    <dbReference type="NCBI Taxonomy" id="1973307"/>
    <lineage>
        <taxon>Eukaryota</taxon>
        <taxon>Fungi</taxon>
        <taxon>Dikarya</taxon>
        <taxon>Basidiomycota</taxon>
        <taxon>Agaricomycotina</taxon>
        <taxon>Agaricomycetes</taxon>
        <taxon>Agaricomycetidae</taxon>
        <taxon>Agaricales</taxon>
        <taxon>Agaricineae</taxon>
        <taxon>Bolbitiaceae</taxon>
        <taxon>Cyclocybe</taxon>
    </lineage>
</organism>
<accession>A0A8S0VT19</accession>
<name>A0A8S0VT19_CYCAE</name>
<dbReference type="EMBL" id="CACVBS010000024">
    <property type="protein sequence ID" value="CAA7259340.1"/>
    <property type="molecule type" value="Genomic_DNA"/>
</dbReference>
<sequence>MQILTTIVALAVGIAGTFPSAFAKPQLSKRDEVHCGTTDDATLSDCRALIDNRDNWNAAFAGNDNLCHYTNPQDLKFNYPAYNTACRGECCVYYASGDSDEGPVPNAETIRSRAAGLLGCGDTGSNKVNALGVAGDGSGVCISNGDGCGDCFDDSDFIN</sequence>
<keyword evidence="3" id="KW-1185">Reference proteome</keyword>
<feature type="chain" id="PRO_5035820126" evidence="1">
    <location>
        <begin position="24"/>
        <end position="159"/>
    </location>
</feature>
<protein>
    <submittedName>
        <fullName evidence="2">Uncharacterized protein</fullName>
    </submittedName>
</protein>
<dbReference type="Proteomes" id="UP000467700">
    <property type="component" value="Unassembled WGS sequence"/>
</dbReference>